<feature type="region of interest" description="Disordered" evidence="1">
    <location>
        <begin position="110"/>
        <end position="132"/>
    </location>
</feature>
<sequence length="475" mass="51204">MVPSAVSGGPLHCKAAAAAAAASSAARVSGGRPVFTFAARLALRAVALRTAAGRVVGLRLVPRPTGVSRPSRAQVFLVIRVLPTLLLSDVHVVLLARHLGVGDVRDGQRPDAVPVGYPKGPDGDVVPGRSRRRAPRIREAPVIPAKSFLRLRRPVRLVVVVGERRAARAHDVADGAYAQVQHLPDVERQTEQGDRVHDEEEDGLLGGPRHEAVHAVRAGPVGAHVGVRHGEPVQSVLSAQERHLQQGAGQELKDVNAHQSIFCNTHAPVVAHLGLRRPVATASFLRLGHFVDHRVFFLVVLGLFDAPVLPPAREVGLPLRKSDRRAAVRPLLRPSDLVDGVAQVHERRRGQQDDLEDPEADVRERGEGVVADVLAARLARVAHELALLVVVDGLASHGGQHDAEHDEDVIAEGKGCISWHVGIDREVQQEVIGEFKILKNDSSSISADVDWVFYSVTYGWRSLEIGLDGKLSIAY</sequence>
<dbReference type="EMBL" id="SRLO01000752">
    <property type="protein sequence ID" value="TNN47224.1"/>
    <property type="molecule type" value="Genomic_DNA"/>
</dbReference>
<evidence type="ECO:0000256" key="1">
    <source>
        <dbReference type="SAM" id="MobiDB-lite"/>
    </source>
</evidence>
<accession>A0A4Z2G2Y3</accession>
<gene>
    <name evidence="2" type="ORF">EYF80_042572</name>
</gene>
<dbReference type="Proteomes" id="UP000314294">
    <property type="component" value="Unassembled WGS sequence"/>
</dbReference>
<proteinExistence type="predicted"/>
<name>A0A4Z2G2Y3_9TELE</name>
<dbReference type="AlphaFoldDB" id="A0A4Z2G2Y3"/>
<protein>
    <submittedName>
        <fullName evidence="2">Uncharacterized protein</fullName>
    </submittedName>
</protein>
<keyword evidence="3" id="KW-1185">Reference proteome</keyword>
<organism evidence="2 3">
    <name type="scientific">Liparis tanakae</name>
    <name type="common">Tanaka's snailfish</name>
    <dbReference type="NCBI Taxonomy" id="230148"/>
    <lineage>
        <taxon>Eukaryota</taxon>
        <taxon>Metazoa</taxon>
        <taxon>Chordata</taxon>
        <taxon>Craniata</taxon>
        <taxon>Vertebrata</taxon>
        <taxon>Euteleostomi</taxon>
        <taxon>Actinopterygii</taxon>
        <taxon>Neopterygii</taxon>
        <taxon>Teleostei</taxon>
        <taxon>Neoteleostei</taxon>
        <taxon>Acanthomorphata</taxon>
        <taxon>Eupercaria</taxon>
        <taxon>Perciformes</taxon>
        <taxon>Cottioidei</taxon>
        <taxon>Cottales</taxon>
        <taxon>Liparidae</taxon>
        <taxon>Liparis</taxon>
    </lineage>
</organism>
<evidence type="ECO:0000313" key="2">
    <source>
        <dbReference type="EMBL" id="TNN47224.1"/>
    </source>
</evidence>
<comment type="caution">
    <text evidence="2">The sequence shown here is derived from an EMBL/GenBank/DDBJ whole genome shotgun (WGS) entry which is preliminary data.</text>
</comment>
<evidence type="ECO:0000313" key="3">
    <source>
        <dbReference type="Proteomes" id="UP000314294"/>
    </source>
</evidence>
<reference evidence="2 3" key="1">
    <citation type="submission" date="2019-03" db="EMBL/GenBank/DDBJ databases">
        <title>First draft genome of Liparis tanakae, snailfish: a comprehensive survey of snailfish specific genes.</title>
        <authorList>
            <person name="Kim W."/>
            <person name="Song I."/>
            <person name="Jeong J.-H."/>
            <person name="Kim D."/>
            <person name="Kim S."/>
            <person name="Ryu S."/>
            <person name="Song J.Y."/>
            <person name="Lee S.K."/>
        </authorList>
    </citation>
    <scope>NUCLEOTIDE SEQUENCE [LARGE SCALE GENOMIC DNA]</scope>
    <source>
        <tissue evidence="2">Muscle</tissue>
    </source>
</reference>
<dbReference type="OrthoDB" id="10646676at2759"/>